<evidence type="ECO:0008006" key="4">
    <source>
        <dbReference type="Google" id="ProtNLM"/>
    </source>
</evidence>
<dbReference type="RefSeq" id="WP_095743188.1">
    <property type="nucleotide sequence ID" value="NZ_CP023284.1"/>
</dbReference>
<dbReference type="AlphaFoldDB" id="A0A250DDF1"/>
<feature type="signal peptide" evidence="1">
    <location>
        <begin position="1"/>
        <end position="27"/>
    </location>
</feature>
<organism evidence="2 3">
    <name type="scientific">Variovorax boronicumulans</name>
    <dbReference type="NCBI Taxonomy" id="436515"/>
    <lineage>
        <taxon>Bacteria</taxon>
        <taxon>Pseudomonadati</taxon>
        <taxon>Pseudomonadota</taxon>
        <taxon>Betaproteobacteria</taxon>
        <taxon>Burkholderiales</taxon>
        <taxon>Comamonadaceae</taxon>
        <taxon>Variovorax</taxon>
    </lineage>
</organism>
<protein>
    <recommendedName>
        <fullName evidence="4">Carboxypeptidase regulatory-like domain-containing protein</fullName>
    </recommendedName>
</protein>
<proteinExistence type="predicted"/>
<evidence type="ECO:0000256" key="1">
    <source>
        <dbReference type="SAM" id="SignalP"/>
    </source>
</evidence>
<name>A0A250DDF1_9BURK</name>
<feature type="chain" id="PRO_5012309654" description="Carboxypeptidase regulatory-like domain-containing protein" evidence="1">
    <location>
        <begin position="28"/>
        <end position="144"/>
    </location>
</feature>
<evidence type="ECO:0000313" key="2">
    <source>
        <dbReference type="EMBL" id="ATA52023.1"/>
    </source>
</evidence>
<dbReference type="EMBL" id="CP023284">
    <property type="protein sequence ID" value="ATA52023.1"/>
    <property type="molecule type" value="Genomic_DNA"/>
</dbReference>
<gene>
    <name evidence="2" type="ORF">CKY39_01370</name>
</gene>
<accession>A0A250DDF1</accession>
<dbReference type="KEGG" id="vbo:CKY39_01370"/>
<reference evidence="2 3" key="1">
    <citation type="submission" date="2017-09" db="EMBL/GenBank/DDBJ databases">
        <title>The diverse metabolic capabilities of V. boronicumulans make it an excellent choice for continued studies on novel biodegradation.</title>
        <authorList>
            <person name="Sun S."/>
        </authorList>
    </citation>
    <scope>NUCLEOTIDE SEQUENCE [LARGE SCALE GENOMIC DNA]</scope>
    <source>
        <strain evidence="2 3">J1</strain>
    </source>
</reference>
<keyword evidence="1" id="KW-0732">Signal</keyword>
<evidence type="ECO:0000313" key="3">
    <source>
        <dbReference type="Proteomes" id="UP000217154"/>
    </source>
</evidence>
<dbReference type="Proteomes" id="UP000217154">
    <property type="component" value="Chromosome"/>
</dbReference>
<sequence length="144" mass="14721">MSFVSAFPLRRALLAAACIAGTVAAQAQQPPSALPPWQGIGTTRYVCGGIGSDESNAMRAAMKNHPLSLLFARADGAYLANLNVAIKGGDANSSAAMAFTATGPVCLIDVPVGRYVIDVSTSTGETKSQTVTVGGAPKSADFRF</sequence>